<proteinExistence type="predicted"/>
<dbReference type="SMART" id="SM00347">
    <property type="entry name" value="HTH_MARR"/>
    <property type="match status" value="1"/>
</dbReference>
<dbReference type="InterPro" id="IPR000835">
    <property type="entry name" value="HTH_MarR-typ"/>
</dbReference>
<dbReference type="SUPFAM" id="SSF46785">
    <property type="entry name" value="Winged helix' DNA-binding domain"/>
    <property type="match status" value="1"/>
</dbReference>
<sequence>MTGADGGPAASGPHAAAGGDAEMRSLVDQGTSGAGHLIRRLFQLRTRIWQDMMPCDLTGPQFTVLGTLYRHGSMDQGTLGQHAGLDKSTAAPIVERLRGRGLLVIRRDSADARRKLVDLTPEGRQMVIKAAPFAAQVDERLLATLTADEREGFFRIAHRVLNVEVEGPQ</sequence>
<feature type="domain" description="HTH marR-type" evidence="1">
    <location>
        <begin position="34"/>
        <end position="162"/>
    </location>
</feature>
<comment type="caution">
    <text evidence="2">The sequence shown here is derived from an EMBL/GenBank/DDBJ whole genome shotgun (WGS) entry which is preliminary data.</text>
</comment>
<evidence type="ECO:0000313" key="3">
    <source>
        <dbReference type="Proteomes" id="UP001500212"/>
    </source>
</evidence>
<dbReference type="PANTHER" id="PTHR33164">
    <property type="entry name" value="TRANSCRIPTIONAL REGULATOR, MARR FAMILY"/>
    <property type="match status" value="1"/>
</dbReference>
<accession>A0ABP8TTF5</accession>
<dbReference type="PANTHER" id="PTHR33164:SF95">
    <property type="entry name" value="TRANSCRIPTIONAL REGULATOR"/>
    <property type="match status" value="1"/>
</dbReference>
<reference evidence="3" key="1">
    <citation type="journal article" date="2019" name="Int. J. Syst. Evol. Microbiol.">
        <title>The Global Catalogue of Microorganisms (GCM) 10K type strain sequencing project: providing services to taxonomists for standard genome sequencing and annotation.</title>
        <authorList>
            <consortium name="The Broad Institute Genomics Platform"/>
            <consortium name="The Broad Institute Genome Sequencing Center for Infectious Disease"/>
            <person name="Wu L."/>
            <person name="Ma J."/>
        </authorList>
    </citation>
    <scope>NUCLEOTIDE SEQUENCE [LARGE SCALE GENOMIC DNA]</scope>
    <source>
        <strain evidence="3">JCM 17938</strain>
    </source>
</reference>
<dbReference type="EMBL" id="BAABHJ010000027">
    <property type="protein sequence ID" value="GAA4614635.1"/>
    <property type="molecule type" value="Genomic_DNA"/>
</dbReference>
<dbReference type="Proteomes" id="UP001500212">
    <property type="component" value="Unassembled WGS sequence"/>
</dbReference>
<evidence type="ECO:0000259" key="1">
    <source>
        <dbReference type="PROSITE" id="PS50995"/>
    </source>
</evidence>
<organism evidence="2 3">
    <name type="scientific">Actinoallomurus liliacearum</name>
    <dbReference type="NCBI Taxonomy" id="1080073"/>
    <lineage>
        <taxon>Bacteria</taxon>
        <taxon>Bacillati</taxon>
        <taxon>Actinomycetota</taxon>
        <taxon>Actinomycetes</taxon>
        <taxon>Streptosporangiales</taxon>
        <taxon>Thermomonosporaceae</taxon>
        <taxon>Actinoallomurus</taxon>
    </lineage>
</organism>
<name>A0ABP8TTF5_9ACTN</name>
<dbReference type="InterPro" id="IPR036390">
    <property type="entry name" value="WH_DNA-bd_sf"/>
</dbReference>
<dbReference type="RefSeq" id="WP_345362994.1">
    <property type="nucleotide sequence ID" value="NZ_BAABHJ010000027.1"/>
</dbReference>
<dbReference type="PROSITE" id="PS50995">
    <property type="entry name" value="HTH_MARR_2"/>
    <property type="match status" value="1"/>
</dbReference>
<keyword evidence="3" id="KW-1185">Reference proteome</keyword>
<dbReference type="InterPro" id="IPR036388">
    <property type="entry name" value="WH-like_DNA-bd_sf"/>
</dbReference>
<gene>
    <name evidence="2" type="ORF">GCM10023195_63960</name>
</gene>
<dbReference type="InterPro" id="IPR039422">
    <property type="entry name" value="MarR/SlyA-like"/>
</dbReference>
<dbReference type="Gene3D" id="1.10.10.10">
    <property type="entry name" value="Winged helix-like DNA-binding domain superfamily/Winged helix DNA-binding domain"/>
    <property type="match status" value="1"/>
</dbReference>
<dbReference type="Pfam" id="PF12802">
    <property type="entry name" value="MarR_2"/>
    <property type="match status" value="1"/>
</dbReference>
<evidence type="ECO:0000313" key="2">
    <source>
        <dbReference type="EMBL" id="GAA4614635.1"/>
    </source>
</evidence>
<protein>
    <recommendedName>
        <fullName evidence="1">HTH marR-type domain-containing protein</fullName>
    </recommendedName>
</protein>